<accession>A0A5N8W699</accession>
<dbReference type="Proteomes" id="UP000326979">
    <property type="component" value="Unassembled WGS sequence"/>
</dbReference>
<keyword evidence="3" id="KW-1185">Reference proteome</keyword>
<evidence type="ECO:0000259" key="1">
    <source>
        <dbReference type="Pfam" id="PF13546"/>
    </source>
</evidence>
<comment type="caution">
    <text evidence="2">The sequence shown here is derived from an EMBL/GenBank/DDBJ whole genome shotgun (WGS) entry which is preliminary data.</text>
</comment>
<name>A0A5N8W699_9ACTN</name>
<protein>
    <submittedName>
        <fullName evidence="2">Transposase</fullName>
    </submittedName>
</protein>
<dbReference type="InterPro" id="IPR038721">
    <property type="entry name" value="IS701-like_DDE_dom"/>
</dbReference>
<feature type="domain" description="Transposase IS701-like DDE" evidence="1">
    <location>
        <begin position="24"/>
        <end position="254"/>
    </location>
</feature>
<evidence type="ECO:0000313" key="3">
    <source>
        <dbReference type="Proteomes" id="UP000326979"/>
    </source>
</evidence>
<dbReference type="PANTHER" id="PTHR33627">
    <property type="entry name" value="TRANSPOSASE"/>
    <property type="match status" value="1"/>
</dbReference>
<dbReference type="EMBL" id="VJZE01000192">
    <property type="protein sequence ID" value="MPY43001.1"/>
    <property type="molecule type" value="Genomic_DNA"/>
</dbReference>
<dbReference type="RefSeq" id="WP_152787807.1">
    <property type="nucleotide sequence ID" value="NZ_BAABEQ010000084.1"/>
</dbReference>
<sequence>MAEQYLSLSPQLHSDPLTAFAEALFGHLPRADQRRWAHGYLRGLLTTPGKKSVRRLAATISTSSTASQSLQQFVNASPWDWEPAREKLTRVAERHLTPLAWTVTSAVLPKRGAHSCGVHRRFVPQAGRIINCQVGVGVFLSSAGTHLPVDWRLILPERWSHDERLRDRARIPGTARHRPFWVHALDLLDALASRTTRAPLPAVVDMSKHMEAARLIGGLSRRGQDFVVAVPLGLPVLPLGSCPAPPVNSPADPGTAQGCVSVQRFLQRLGARPTHTAAVTLEQEVTLEQGDARILSARVRLPGGSHTCHTYRLFAEWCPTRRRPTGAWVSSLLEERVDRLMGLARLDSGTAATVSRLEADYGLLDFEGRSYPGWHHHMTLVSAAYAYARLATTLAPDSEPLPWAA</sequence>
<gene>
    <name evidence="2" type="ORF">FNH04_24775</name>
</gene>
<proteinExistence type="predicted"/>
<dbReference type="InterPro" id="IPR039365">
    <property type="entry name" value="IS701-like"/>
</dbReference>
<dbReference type="AlphaFoldDB" id="A0A5N8W699"/>
<organism evidence="2 3">
    <name type="scientific">Streptomyces phyllanthi</name>
    <dbReference type="NCBI Taxonomy" id="1803180"/>
    <lineage>
        <taxon>Bacteria</taxon>
        <taxon>Bacillati</taxon>
        <taxon>Actinomycetota</taxon>
        <taxon>Actinomycetes</taxon>
        <taxon>Kitasatosporales</taxon>
        <taxon>Streptomycetaceae</taxon>
        <taxon>Streptomyces</taxon>
    </lineage>
</organism>
<evidence type="ECO:0000313" key="2">
    <source>
        <dbReference type="EMBL" id="MPY43001.1"/>
    </source>
</evidence>
<dbReference type="Pfam" id="PF13546">
    <property type="entry name" value="DDE_5"/>
    <property type="match status" value="1"/>
</dbReference>
<dbReference type="OrthoDB" id="3657225at2"/>
<dbReference type="PANTHER" id="PTHR33627:SF1">
    <property type="entry name" value="TRANSPOSASE"/>
    <property type="match status" value="1"/>
</dbReference>
<reference evidence="2 3" key="1">
    <citation type="submission" date="2019-07" db="EMBL/GenBank/DDBJ databases">
        <title>New species of Amycolatopsis and Streptomyces.</title>
        <authorList>
            <person name="Duangmal K."/>
            <person name="Teo W.F.A."/>
            <person name="Lipun K."/>
        </authorList>
    </citation>
    <scope>NUCLEOTIDE SEQUENCE [LARGE SCALE GENOMIC DNA]</scope>
    <source>
        <strain evidence="2 3">TISTR 2346</strain>
    </source>
</reference>